<reference evidence="2 3" key="1">
    <citation type="submission" date="2019-08" db="EMBL/GenBank/DDBJ databases">
        <title>Bacillus genomes from the desert of Cuatro Cienegas, Coahuila.</title>
        <authorList>
            <person name="Olmedo-Alvarez G."/>
        </authorList>
    </citation>
    <scope>NUCLEOTIDE SEQUENCE [LARGE SCALE GENOMIC DNA]</scope>
    <source>
        <strain evidence="2 3">CH446_14T</strain>
    </source>
</reference>
<feature type="signal peptide" evidence="1">
    <location>
        <begin position="1"/>
        <end position="17"/>
    </location>
</feature>
<organism evidence="2 3">
    <name type="scientific">Bacillus infantis</name>
    <dbReference type="NCBI Taxonomy" id="324767"/>
    <lineage>
        <taxon>Bacteria</taxon>
        <taxon>Bacillati</taxon>
        <taxon>Bacillota</taxon>
        <taxon>Bacilli</taxon>
        <taxon>Bacillales</taxon>
        <taxon>Bacillaceae</taxon>
        <taxon>Bacillus</taxon>
    </lineage>
</organism>
<dbReference type="EMBL" id="VTER01000005">
    <property type="protein sequence ID" value="TYS48670.1"/>
    <property type="molecule type" value="Genomic_DNA"/>
</dbReference>
<gene>
    <name evidence="2" type="ORF">FZD51_11205</name>
</gene>
<comment type="caution">
    <text evidence="2">The sequence shown here is derived from an EMBL/GenBank/DDBJ whole genome shotgun (WGS) entry which is preliminary data.</text>
</comment>
<name>A0A5D4RD23_9BACI</name>
<proteinExistence type="predicted"/>
<dbReference type="PROSITE" id="PS51257">
    <property type="entry name" value="PROKAR_LIPOPROTEIN"/>
    <property type="match status" value="1"/>
</dbReference>
<feature type="chain" id="PRO_5039026556" evidence="1">
    <location>
        <begin position="18"/>
        <end position="149"/>
    </location>
</feature>
<keyword evidence="1" id="KW-0732">Signal</keyword>
<dbReference type="RefSeq" id="WP_148974841.1">
    <property type="nucleotide sequence ID" value="NZ_VTER01000005.1"/>
</dbReference>
<dbReference type="Proteomes" id="UP000322139">
    <property type="component" value="Unassembled WGS sequence"/>
</dbReference>
<evidence type="ECO:0000313" key="3">
    <source>
        <dbReference type="Proteomes" id="UP000322139"/>
    </source>
</evidence>
<sequence>MRFLGLISCLSFTLVLAGCFGEEYNFSPPTVSLFNPDDITQETELEEANVEWDFDEQYNKQTEDVHALAKKQEVMYFNSGQKVQYRLEAGHFDSDGVSVSVWNNDSETKLKLEKGQSFYLPEETGEYVIVFDLDTDKGDAQYVGSIVVE</sequence>
<accession>A0A5D4RD23</accession>
<evidence type="ECO:0000256" key="1">
    <source>
        <dbReference type="SAM" id="SignalP"/>
    </source>
</evidence>
<dbReference type="AlphaFoldDB" id="A0A5D4RD23"/>
<protein>
    <submittedName>
        <fullName evidence="2">Uncharacterized protein</fullName>
    </submittedName>
</protein>
<evidence type="ECO:0000313" key="2">
    <source>
        <dbReference type="EMBL" id="TYS48670.1"/>
    </source>
</evidence>